<dbReference type="GO" id="GO:0000981">
    <property type="term" value="F:DNA-binding transcription factor activity, RNA polymerase II-specific"/>
    <property type="evidence" value="ECO:0007669"/>
    <property type="project" value="TreeGrafter"/>
</dbReference>
<dbReference type="InterPro" id="IPR024119">
    <property type="entry name" value="TF_DEAF-1"/>
</dbReference>
<feature type="domain" description="MYND-type" evidence="6">
    <location>
        <begin position="254"/>
        <end position="292"/>
    </location>
</feature>
<dbReference type="InterPro" id="IPR002893">
    <property type="entry name" value="Znf_MYND"/>
</dbReference>
<evidence type="ECO:0000313" key="8">
    <source>
        <dbReference type="RefSeq" id="XP_036367132.1"/>
    </source>
</evidence>
<accession>A0A7E6FJR9</accession>
<dbReference type="PANTHER" id="PTHR10237">
    <property type="entry name" value="DEFORMED EPIDERMAL AUTOREGULATORY FACTOR 1 HOMOLOG SUPPRESSIN"/>
    <property type="match status" value="1"/>
</dbReference>
<feature type="domain" description="MYND-type" evidence="6">
    <location>
        <begin position="196"/>
        <end position="234"/>
    </location>
</feature>
<feature type="compositionally biased region" description="Basic and acidic residues" evidence="5">
    <location>
        <begin position="75"/>
        <end position="90"/>
    </location>
</feature>
<feature type="domain" description="MYND-type" evidence="6">
    <location>
        <begin position="8"/>
        <end position="46"/>
    </location>
</feature>
<gene>
    <name evidence="8" type="primary">LOC115222007</name>
</gene>
<dbReference type="SUPFAM" id="SSF144232">
    <property type="entry name" value="HIT/MYND zinc finger-like"/>
    <property type="match status" value="10"/>
</dbReference>
<evidence type="ECO:0000256" key="4">
    <source>
        <dbReference type="PROSITE-ProRule" id="PRU00134"/>
    </source>
</evidence>
<keyword evidence="1" id="KW-0479">Metal-binding</keyword>
<feature type="domain" description="MYND-type" evidence="6">
    <location>
        <begin position="630"/>
        <end position="668"/>
    </location>
</feature>
<dbReference type="AlphaFoldDB" id="A0A7E6FJR9"/>
<feature type="domain" description="MYND-type" evidence="6">
    <location>
        <begin position="462"/>
        <end position="500"/>
    </location>
</feature>
<dbReference type="PANTHER" id="PTHR10237:SF14">
    <property type="entry name" value="MYND-TYPE DOMAIN-CONTAINING PROTEIN"/>
    <property type="match status" value="1"/>
</dbReference>
<name>A0A7E6FJR9_9MOLL</name>
<protein>
    <submittedName>
        <fullName evidence="8">Uncharacterized protein LOC115222007 isoform X1</fullName>
    </submittedName>
</protein>
<evidence type="ECO:0000256" key="1">
    <source>
        <dbReference type="ARBA" id="ARBA00022723"/>
    </source>
</evidence>
<feature type="domain" description="MYND-type" evidence="6">
    <location>
        <begin position="312"/>
        <end position="350"/>
    </location>
</feature>
<dbReference type="Pfam" id="PF01753">
    <property type="entry name" value="zf-MYND"/>
    <property type="match status" value="10"/>
</dbReference>
<keyword evidence="3" id="KW-0862">Zinc</keyword>
<organism evidence="7 8">
    <name type="scientific">Octopus sinensis</name>
    <name type="common">East Asian common octopus</name>
    <dbReference type="NCBI Taxonomy" id="2607531"/>
    <lineage>
        <taxon>Eukaryota</taxon>
        <taxon>Metazoa</taxon>
        <taxon>Spiralia</taxon>
        <taxon>Lophotrochozoa</taxon>
        <taxon>Mollusca</taxon>
        <taxon>Cephalopoda</taxon>
        <taxon>Coleoidea</taxon>
        <taxon>Octopodiformes</taxon>
        <taxon>Octopoda</taxon>
        <taxon>Incirrata</taxon>
        <taxon>Octopodidae</taxon>
        <taxon>Octopus</taxon>
    </lineage>
</organism>
<dbReference type="RefSeq" id="XP_036367132.1">
    <property type="nucleotide sequence ID" value="XM_036511239.1"/>
</dbReference>
<dbReference type="KEGG" id="osn:115222007"/>
<evidence type="ECO:0000313" key="7">
    <source>
        <dbReference type="Proteomes" id="UP000515154"/>
    </source>
</evidence>
<dbReference type="GO" id="GO:0005634">
    <property type="term" value="C:nucleus"/>
    <property type="evidence" value="ECO:0007669"/>
    <property type="project" value="TreeGrafter"/>
</dbReference>
<feature type="domain" description="MYND-type" evidence="6">
    <location>
        <begin position="404"/>
        <end position="442"/>
    </location>
</feature>
<evidence type="ECO:0000256" key="5">
    <source>
        <dbReference type="SAM" id="MobiDB-lite"/>
    </source>
</evidence>
<evidence type="ECO:0000259" key="6">
    <source>
        <dbReference type="PROSITE" id="PS50865"/>
    </source>
</evidence>
<feature type="domain" description="MYND-type" evidence="6">
    <location>
        <begin position="358"/>
        <end position="396"/>
    </location>
</feature>
<dbReference type="PROSITE" id="PS01360">
    <property type="entry name" value="ZF_MYND_1"/>
    <property type="match status" value="8"/>
</dbReference>
<dbReference type="PROSITE" id="PS50865">
    <property type="entry name" value="ZF_MYND_2"/>
    <property type="match status" value="9"/>
</dbReference>
<evidence type="ECO:0000256" key="3">
    <source>
        <dbReference type="ARBA" id="ARBA00022833"/>
    </source>
</evidence>
<dbReference type="GO" id="GO:0008270">
    <property type="term" value="F:zinc ion binding"/>
    <property type="evidence" value="ECO:0007669"/>
    <property type="project" value="UniProtKB-KW"/>
</dbReference>
<reference evidence="8" key="1">
    <citation type="submission" date="2025-08" db="UniProtKB">
        <authorList>
            <consortium name="RefSeq"/>
        </authorList>
    </citation>
    <scope>IDENTIFICATION</scope>
</reference>
<feature type="domain" description="MYND-type" evidence="6">
    <location>
        <begin position="564"/>
        <end position="602"/>
    </location>
</feature>
<keyword evidence="7" id="KW-1185">Reference proteome</keyword>
<sequence length="796" mass="90094">MANVNNCCQNCGKTDSELQKCKRCKVVFYCSDICEMEDRDEHSRVCSVKNMGFAVDAERVKQNIKLQKEKQIAIREKDNDGDGDGNNKNDYDDDDDEFYYFVDDDDDDDDDGATGFINLEDVFNPIGLLGLINPFSFMTNPFLFFDHPLICPRCKDFKFQHIFCPICRQVSYCSRWCLLVHLPIHRFLCQGLKRRCARCERSDVALTKCSSCNKVEYCSTLCRIIDWEHHKTSCVLPESRDDESFGTGSDKDQCARCKKSGVVLKKCTGCNNVQYCSKICQTTDWKQHKPSCKTSETKVDKSSNGKSVKSQCARCKKSDAVLKKCSGCNIVEYCSRACQSVDWTDHKTSCKRSVKSQCARCKKSGAGLKKCSGCNSVEYCSRICQTTDWEQHKTSCKRSVKGQCARCKKSGVALKKCVACNNVEYCSKVCQTADWEHHKTSCKPAKTEDDESSSKISVKGRCGKCKRSNVKLIKCPACDNREYCSQVCQIADWTDHRKSCQISESKGECANCSRSMRKCSGCNSVEIVLKNVKVLIGTSQDSCKPSKVEADDSSPSEKSVKSQCARCKKSDVALKKCAACNKIEYCSKICQTADWKHHKNSCRTAKPKDDKSAVKKSVKVGSLIYEAEKCDNCGKFDEHLKECAKCKIAKYCSKSCQISAWPLHKKSCKSSNNSKDAMRDHLIKTIRYAQWLFPSFKIISIFVDFIKEVEANQKGNVLLVAFIVKQEIVFYKPNYIITDIDGYAKILLFNFNDQDPSPYFSWEQLKPEMCICILNPKICPEYKVISIDSAEQIRIM</sequence>
<proteinExistence type="predicted"/>
<dbReference type="Gene3D" id="6.10.140.2220">
    <property type="match status" value="9"/>
</dbReference>
<keyword evidence="2 4" id="KW-0863">Zinc-finger</keyword>
<feature type="region of interest" description="Disordered" evidence="5">
    <location>
        <begin position="75"/>
        <end position="95"/>
    </location>
</feature>
<evidence type="ECO:0000256" key="2">
    <source>
        <dbReference type="ARBA" id="ARBA00022771"/>
    </source>
</evidence>
<dbReference type="Proteomes" id="UP000515154">
    <property type="component" value="Linkage group LG19"/>
</dbReference>